<name>A0A2W2HFH8_9ACTN</name>
<keyword evidence="1 5" id="KW-0597">Phosphoprotein</keyword>
<feature type="region of interest" description="Disordered" evidence="6">
    <location>
        <begin position="156"/>
        <end position="175"/>
    </location>
</feature>
<evidence type="ECO:0000259" key="7">
    <source>
        <dbReference type="PROSITE" id="PS50043"/>
    </source>
</evidence>
<dbReference type="InterPro" id="IPR000792">
    <property type="entry name" value="Tscrpt_reg_LuxR_C"/>
</dbReference>
<dbReference type="CDD" id="cd06170">
    <property type="entry name" value="LuxR_C_like"/>
    <property type="match status" value="1"/>
</dbReference>
<dbReference type="RefSeq" id="WP_111167250.1">
    <property type="nucleotide sequence ID" value="NZ_POUA01000071.1"/>
</dbReference>
<dbReference type="EMBL" id="POUA01000071">
    <property type="protein sequence ID" value="PZG49040.1"/>
    <property type="molecule type" value="Genomic_DNA"/>
</dbReference>
<reference evidence="9 10" key="1">
    <citation type="submission" date="2018-01" db="EMBL/GenBank/DDBJ databases">
        <title>Draft genome sequence of Sphaerisporangium sp. 7K107.</title>
        <authorList>
            <person name="Sahin N."/>
            <person name="Saygin H."/>
            <person name="Ay H."/>
        </authorList>
    </citation>
    <scope>NUCLEOTIDE SEQUENCE [LARGE SCALE GENOMIC DNA]</scope>
    <source>
        <strain evidence="9 10">7K107</strain>
    </source>
</reference>
<dbReference type="InterPro" id="IPR036388">
    <property type="entry name" value="WH-like_DNA-bd_sf"/>
</dbReference>
<dbReference type="PROSITE" id="PS50043">
    <property type="entry name" value="HTH_LUXR_2"/>
    <property type="match status" value="1"/>
</dbReference>
<evidence type="ECO:0000256" key="5">
    <source>
        <dbReference type="PROSITE-ProRule" id="PRU00169"/>
    </source>
</evidence>
<keyword evidence="3 9" id="KW-0238">DNA-binding</keyword>
<dbReference type="Pfam" id="PF00196">
    <property type="entry name" value="GerE"/>
    <property type="match status" value="1"/>
</dbReference>
<feature type="domain" description="Response regulatory" evidence="8">
    <location>
        <begin position="3"/>
        <end position="135"/>
    </location>
</feature>
<keyword evidence="2" id="KW-0805">Transcription regulation</keyword>
<dbReference type="PROSITE" id="PS00622">
    <property type="entry name" value="HTH_LUXR_1"/>
    <property type="match status" value="1"/>
</dbReference>
<organism evidence="9 10">
    <name type="scientific">Spongiactinospora gelatinilytica</name>
    <dbReference type="NCBI Taxonomy" id="2666298"/>
    <lineage>
        <taxon>Bacteria</taxon>
        <taxon>Bacillati</taxon>
        <taxon>Actinomycetota</taxon>
        <taxon>Actinomycetes</taxon>
        <taxon>Streptosporangiales</taxon>
        <taxon>Streptosporangiaceae</taxon>
        <taxon>Spongiactinospora</taxon>
    </lineage>
</organism>
<evidence type="ECO:0000256" key="6">
    <source>
        <dbReference type="SAM" id="MobiDB-lite"/>
    </source>
</evidence>
<dbReference type="AlphaFoldDB" id="A0A2W2HFH8"/>
<dbReference type="GO" id="GO:0000160">
    <property type="term" value="P:phosphorelay signal transduction system"/>
    <property type="evidence" value="ECO:0007669"/>
    <property type="project" value="InterPro"/>
</dbReference>
<dbReference type="InterPro" id="IPR001789">
    <property type="entry name" value="Sig_transdc_resp-reg_receiver"/>
</dbReference>
<evidence type="ECO:0000256" key="4">
    <source>
        <dbReference type="ARBA" id="ARBA00023163"/>
    </source>
</evidence>
<dbReference type="Gene3D" id="1.10.10.10">
    <property type="entry name" value="Winged helix-like DNA-binding domain superfamily/Winged helix DNA-binding domain"/>
    <property type="match status" value="1"/>
</dbReference>
<evidence type="ECO:0000259" key="8">
    <source>
        <dbReference type="PROSITE" id="PS50110"/>
    </source>
</evidence>
<dbReference type="InterPro" id="IPR058245">
    <property type="entry name" value="NreC/VraR/RcsB-like_REC"/>
</dbReference>
<dbReference type="CDD" id="cd17535">
    <property type="entry name" value="REC_NarL-like"/>
    <property type="match status" value="1"/>
</dbReference>
<keyword evidence="10" id="KW-1185">Reference proteome</keyword>
<evidence type="ECO:0000313" key="9">
    <source>
        <dbReference type="EMBL" id="PZG49040.1"/>
    </source>
</evidence>
<keyword evidence="4" id="KW-0804">Transcription</keyword>
<comment type="caution">
    <text evidence="9">The sequence shown here is derived from an EMBL/GenBank/DDBJ whole genome shotgun (WGS) entry which is preliminary data.</text>
</comment>
<dbReference type="GO" id="GO:0006355">
    <property type="term" value="P:regulation of DNA-templated transcription"/>
    <property type="evidence" value="ECO:0007669"/>
    <property type="project" value="InterPro"/>
</dbReference>
<evidence type="ECO:0000256" key="2">
    <source>
        <dbReference type="ARBA" id="ARBA00023015"/>
    </source>
</evidence>
<dbReference type="InterPro" id="IPR011006">
    <property type="entry name" value="CheY-like_superfamily"/>
</dbReference>
<accession>A0A2W2HFH8</accession>
<feature type="modified residue" description="4-aspartylphosphate" evidence="5">
    <location>
        <position position="54"/>
    </location>
</feature>
<evidence type="ECO:0000256" key="1">
    <source>
        <dbReference type="ARBA" id="ARBA00022553"/>
    </source>
</evidence>
<dbReference type="SMART" id="SM00421">
    <property type="entry name" value="HTH_LUXR"/>
    <property type="match status" value="1"/>
</dbReference>
<dbReference type="PANTHER" id="PTHR43214">
    <property type="entry name" value="TWO-COMPONENT RESPONSE REGULATOR"/>
    <property type="match status" value="1"/>
</dbReference>
<dbReference type="InterPro" id="IPR016032">
    <property type="entry name" value="Sig_transdc_resp-reg_C-effctor"/>
</dbReference>
<dbReference type="PRINTS" id="PR00038">
    <property type="entry name" value="HTHLUXR"/>
</dbReference>
<dbReference type="Gene3D" id="3.40.50.2300">
    <property type="match status" value="1"/>
</dbReference>
<dbReference type="SUPFAM" id="SSF46894">
    <property type="entry name" value="C-terminal effector domain of the bipartite response regulators"/>
    <property type="match status" value="1"/>
</dbReference>
<gene>
    <name evidence="9" type="ORF">C1I98_12015</name>
</gene>
<dbReference type="SUPFAM" id="SSF52172">
    <property type="entry name" value="CheY-like"/>
    <property type="match status" value="1"/>
</dbReference>
<protein>
    <submittedName>
        <fullName evidence="9">DNA-binding response regulator</fullName>
    </submittedName>
</protein>
<dbReference type="Proteomes" id="UP000248544">
    <property type="component" value="Unassembled WGS sequence"/>
</dbReference>
<feature type="domain" description="HTH luxR-type" evidence="7">
    <location>
        <begin position="86"/>
        <end position="151"/>
    </location>
</feature>
<dbReference type="GO" id="GO:0003677">
    <property type="term" value="F:DNA binding"/>
    <property type="evidence" value="ECO:0007669"/>
    <property type="project" value="UniProtKB-KW"/>
</dbReference>
<proteinExistence type="predicted"/>
<dbReference type="PANTHER" id="PTHR43214:SF24">
    <property type="entry name" value="TRANSCRIPTIONAL REGULATORY PROTEIN NARL-RELATED"/>
    <property type="match status" value="1"/>
</dbReference>
<dbReference type="InterPro" id="IPR039420">
    <property type="entry name" value="WalR-like"/>
</dbReference>
<sequence length="175" mass="18566">MIRVLLADDQALIRGAFTMLVGSAPDITVVGEATSGRDAVALARETRADVVVMDIRVVAAGEALLSPGPTATLIAHFLRTPEPSPAAHVVNTLTDREREVFTLIARGLTNGEIAETLVLSPLTVKTCVSRIMTKLNARDRVHLVIAAYQAGLAAPVPPAPEGVSPTRSSTRRAWR</sequence>
<evidence type="ECO:0000313" key="10">
    <source>
        <dbReference type="Proteomes" id="UP000248544"/>
    </source>
</evidence>
<evidence type="ECO:0000256" key="3">
    <source>
        <dbReference type="ARBA" id="ARBA00023125"/>
    </source>
</evidence>
<dbReference type="PROSITE" id="PS50110">
    <property type="entry name" value="RESPONSE_REGULATORY"/>
    <property type="match status" value="1"/>
</dbReference>